<evidence type="ECO:0000313" key="2">
    <source>
        <dbReference type="Proteomes" id="UP000000814"/>
    </source>
</evidence>
<dbReference type="PROSITE" id="PS51257">
    <property type="entry name" value="PROKAR_LIPOPROTEIN"/>
    <property type="match status" value="1"/>
</dbReference>
<dbReference type="OrthoDB" id="1937986at2"/>
<keyword evidence="2" id="KW-1185">Reference proteome</keyword>
<accession>Q97GB5</accession>
<gene>
    <name evidence="1" type="ordered locus">CA_C2454</name>
</gene>
<proteinExistence type="predicted"/>
<dbReference type="RefSeq" id="WP_010965749.1">
    <property type="nucleotide sequence ID" value="NC_003030.1"/>
</dbReference>
<dbReference type="KEGG" id="cac:CA_C2454"/>
<protein>
    <recommendedName>
        <fullName evidence="3">Lipoprotein</fullName>
    </recommendedName>
</protein>
<dbReference type="PATRIC" id="fig|272562.8.peg.2650"/>
<dbReference type="EMBL" id="AE001437">
    <property type="protein sequence ID" value="AAK80408.1"/>
    <property type="molecule type" value="Genomic_DNA"/>
</dbReference>
<dbReference type="AlphaFoldDB" id="Q97GB5"/>
<dbReference type="Proteomes" id="UP000000814">
    <property type="component" value="Chromosome"/>
</dbReference>
<name>Q97GB5_CLOAB</name>
<evidence type="ECO:0000313" key="1">
    <source>
        <dbReference type="EMBL" id="AAK80408.1"/>
    </source>
</evidence>
<dbReference type="GeneID" id="44998932"/>
<dbReference type="HOGENOM" id="CLU_1014519_0_0_9"/>
<dbReference type="PIR" id="E97202">
    <property type="entry name" value="E97202"/>
</dbReference>
<organism evidence="1 2">
    <name type="scientific">Clostridium acetobutylicum (strain ATCC 824 / DSM 792 / JCM 1419 / IAM 19013 / LMG 5710 / NBRC 13948 / NRRL B-527 / VKM B-1787 / 2291 / W)</name>
    <dbReference type="NCBI Taxonomy" id="272562"/>
    <lineage>
        <taxon>Bacteria</taxon>
        <taxon>Bacillati</taxon>
        <taxon>Bacillota</taxon>
        <taxon>Clostridia</taxon>
        <taxon>Eubacteriales</taxon>
        <taxon>Clostridiaceae</taxon>
        <taxon>Clostridium</taxon>
    </lineage>
</organism>
<evidence type="ECO:0008006" key="3">
    <source>
        <dbReference type="Google" id="ProtNLM"/>
    </source>
</evidence>
<reference evidence="1 2" key="1">
    <citation type="journal article" date="2001" name="J. Bacteriol.">
        <title>Genome sequence and comparative analysis of the solvent-producing bacterium Clostridium acetobutylicum.</title>
        <authorList>
            <person name="Nolling J."/>
            <person name="Breton G."/>
            <person name="Omelchenko M.V."/>
            <person name="Makarova K.S."/>
            <person name="Zeng Q."/>
            <person name="Gibson R."/>
            <person name="Lee H.M."/>
            <person name="Dubois J."/>
            <person name="Qiu D."/>
            <person name="Hitti J."/>
            <person name="Wolf Y.I."/>
            <person name="Tatusov R.L."/>
            <person name="Sabathe F."/>
            <person name="Doucette-Stamm L."/>
            <person name="Soucaille P."/>
            <person name="Daly M.J."/>
            <person name="Bennett G.N."/>
            <person name="Koonin E.V."/>
            <person name="Smith D.R."/>
        </authorList>
    </citation>
    <scope>NUCLEOTIDE SEQUENCE [LARGE SCALE GENOMIC DNA]</scope>
    <source>
        <strain evidence="2">ATCC 824 / DSM 792 / JCM 1419 / LMG 5710 / VKM B-1787</strain>
    </source>
</reference>
<dbReference type="STRING" id="272562.CA_C2454"/>
<sequence>MDKLKRKICICMSLAVVMFLCGCRRESKDEMQKDFKKYVENKYSMKFKVRSVSEGQNWITHGLKGVDDKCVLYVENNPYKTFTMTRNHNLIGVSNSYCDGYYNYLIAPLVRERLKGIMKNNFNDFKYYVVIRNDLENSSENGSFDLDTILNQKGDFTIRLYVLVNSGRELDKNKMAGRVYEFMSEIENSNLIKNRSKSIFVDSDFYLVDSNVFNKTKFENIKGGYDDASKEYDLEEGIKNSIPFFDKLRCSIDSNKYDDSVEKILERFKSVQNN</sequence>